<sequence>MSAPASAKTGIKPPSKSSKNGNPLPVATNMITSKPMVAHTGTKPVVTKISTPVKKLTPSSTNKKRATPNLSTARSNQNDEITPSMLEQALSLIDSPRTSQGEEGDAQAVPPSPRRTIETPAKSPRAIPTIDVTRSKRMLPPDVSPRTTNPTGKLISPRALTSSVVKPNSTVRTKVTPTNVPTVPNTKVPAKKTLPTPAVRSVSSVPKIVVPTPRTTSVDAKSPRGIPSGIKRPVSTVSSVKASVPSTTRPSQTNGKATAQVALKDSTPHPSNGKSSTKIQAGNTTVRRTSGTASTGLVKPSITPPTTVPKIATSTLAVPKATTTAGVSPRRNSVGKSNISQKNPSPQKVSISGGQKRIAGPQGRKAPTNLKKLRENQAMIEQKAPADSPGTNNLRAKQAEFIASDMVKLRSTHEDLKVKPPTLIHLKGKRKVSVRVVECKLSSLNDGDSFILIDGHSIYQWIGKNASLLERSKGGDICRRICVKEMMTRGTVFTLDEKEGTDEHPQKFWKLLGATGSWPFKLNDQKAGGEDEDADKRIYPDILYKYATVKDKKEFKTVKYPKLTQSLLSHANIYVLDCSSESITSCTCGAEENQSHPIEETLWKEMRDKKNRPKWVHASREMDGAETILFKEKFFDFSDQLPIQSKVVESGLNVAVKKEETFKMSDMTSDHVTREVPPVDDGRANYKMWYVDSQSNPVEYTKRGHFFHSDSYVSLYTYKEVSKVLYEGSRTTPREGKDKHIIYFWQGKRSSHKEKGWSALITRDMGTDMAQNAPVQIRIPQQKETRHLLNIFGGNLFVHTGSCTDSDYPTWNSLPEGDQVYMYQLRGDPHHDLRLRISRNRGEASSRLDSNDSFLLYTRHRVYLWLGRFSSLSDKGETCVQICRLVRENIQEEIQVIDEGSEDDEFWEDINGACEYQREHRPNVKLFHCHYGTGAFDVYEVAIEYAEATKRRDTPISLVMSGLEPMDFISCFHSWDTRNARGCSSLNELEDIRATVASINRRYTLDELKTKPQGLDAGRLENYLSNEEFHEIFHMTKKEFAILPVWKRASLKKDAESLEDPEDSVSQIPGMTSSWTSRRPLSDPRCVCMSQRFSKVASRIQQQHRKPLYYLYDVRMSIDCSCCEVQGELARLQRQIEENYHLMASNWRRIQGWTLSSRAEEECKKEALKRMKQLAQREEYRRRNKWSPLLSMSRENLLCNTSSQ</sequence>
<dbReference type="GO" id="GO:0015629">
    <property type="term" value="C:actin cytoskeleton"/>
    <property type="evidence" value="ECO:0007669"/>
    <property type="project" value="TreeGrafter"/>
</dbReference>
<dbReference type="PANTHER" id="PTHR11977:SF51">
    <property type="entry name" value="PROTEIN FLIGHTLESS-1 HOMOLOG"/>
    <property type="match status" value="1"/>
</dbReference>
<dbReference type="GO" id="GO:0051014">
    <property type="term" value="P:actin filament severing"/>
    <property type="evidence" value="ECO:0007669"/>
    <property type="project" value="TreeGrafter"/>
</dbReference>
<evidence type="ECO:0000313" key="4">
    <source>
        <dbReference type="EMBL" id="PRP82671.1"/>
    </source>
</evidence>
<organism evidence="4 5">
    <name type="scientific">Planoprotostelium fungivorum</name>
    <dbReference type="NCBI Taxonomy" id="1890364"/>
    <lineage>
        <taxon>Eukaryota</taxon>
        <taxon>Amoebozoa</taxon>
        <taxon>Evosea</taxon>
        <taxon>Variosea</taxon>
        <taxon>Cavosteliida</taxon>
        <taxon>Cavosteliaceae</taxon>
        <taxon>Planoprotostelium</taxon>
    </lineage>
</organism>
<evidence type="ECO:0000259" key="3">
    <source>
        <dbReference type="PROSITE" id="PS51089"/>
    </source>
</evidence>
<protein>
    <recommendedName>
        <fullName evidence="3">HP domain-containing protein</fullName>
    </recommendedName>
</protein>
<dbReference type="InterPro" id="IPR003128">
    <property type="entry name" value="Villin_headpiece"/>
</dbReference>
<feature type="domain" description="HP" evidence="3">
    <location>
        <begin position="997"/>
        <end position="1058"/>
    </location>
</feature>
<dbReference type="OrthoDB" id="6375767at2759"/>
<dbReference type="SUPFAM" id="SSF55753">
    <property type="entry name" value="Actin depolymerizing proteins"/>
    <property type="match status" value="3"/>
</dbReference>
<evidence type="ECO:0000313" key="5">
    <source>
        <dbReference type="Proteomes" id="UP000241769"/>
    </source>
</evidence>
<dbReference type="SMART" id="SM00262">
    <property type="entry name" value="GEL"/>
    <property type="match status" value="4"/>
</dbReference>
<dbReference type="GO" id="GO:0051015">
    <property type="term" value="F:actin filament binding"/>
    <property type="evidence" value="ECO:0007669"/>
    <property type="project" value="InterPro"/>
</dbReference>
<accession>A0A2P6NFG7</accession>
<gene>
    <name evidence="4" type="ORF">PROFUN_10035</name>
</gene>
<dbReference type="GO" id="GO:0008154">
    <property type="term" value="P:actin polymerization or depolymerization"/>
    <property type="evidence" value="ECO:0007669"/>
    <property type="project" value="TreeGrafter"/>
</dbReference>
<feature type="compositionally biased region" description="Polar residues" evidence="2">
    <location>
        <begin position="1064"/>
        <end position="1077"/>
    </location>
</feature>
<evidence type="ECO:0000256" key="2">
    <source>
        <dbReference type="SAM" id="MobiDB-lite"/>
    </source>
</evidence>
<name>A0A2P6NFG7_9EUKA</name>
<dbReference type="GO" id="GO:0005737">
    <property type="term" value="C:cytoplasm"/>
    <property type="evidence" value="ECO:0007669"/>
    <property type="project" value="TreeGrafter"/>
</dbReference>
<dbReference type="InterPro" id="IPR029006">
    <property type="entry name" value="ADF-H/Gelsolin-like_dom_sf"/>
</dbReference>
<keyword evidence="5" id="KW-1185">Reference proteome</keyword>
<comment type="caution">
    <text evidence="4">The sequence shown here is derived from an EMBL/GenBank/DDBJ whole genome shotgun (WGS) entry which is preliminary data.</text>
</comment>
<dbReference type="Proteomes" id="UP000241769">
    <property type="component" value="Unassembled WGS sequence"/>
</dbReference>
<dbReference type="SUPFAM" id="SSF47050">
    <property type="entry name" value="VHP, Villin headpiece domain"/>
    <property type="match status" value="1"/>
</dbReference>
<feature type="region of interest" description="Disordered" evidence="2">
    <location>
        <begin position="1"/>
        <end position="122"/>
    </location>
</feature>
<dbReference type="EMBL" id="MDYQ01000098">
    <property type="protein sequence ID" value="PRP82671.1"/>
    <property type="molecule type" value="Genomic_DNA"/>
</dbReference>
<dbReference type="STRING" id="1890364.A0A2P6NFG7"/>
<dbReference type="InterPro" id="IPR007123">
    <property type="entry name" value="Gelsolin-like_dom"/>
</dbReference>
<dbReference type="PRINTS" id="PR00597">
    <property type="entry name" value="GELSOLIN"/>
</dbReference>
<feature type="compositionally biased region" description="Low complexity" evidence="2">
    <location>
        <begin position="176"/>
        <end position="193"/>
    </location>
</feature>
<feature type="compositionally biased region" description="Polar residues" evidence="2">
    <location>
        <begin position="68"/>
        <end position="81"/>
    </location>
</feature>
<feature type="region of interest" description="Disordered" evidence="2">
    <location>
        <begin position="322"/>
        <end position="369"/>
    </location>
</feature>
<feature type="region of interest" description="Disordered" evidence="2">
    <location>
        <begin position="176"/>
        <end position="199"/>
    </location>
</feature>
<evidence type="ECO:0000256" key="1">
    <source>
        <dbReference type="ARBA" id="ARBA00022737"/>
    </source>
</evidence>
<dbReference type="InterPro" id="IPR007122">
    <property type="entry name" value="Villin/Gelsolin"/>
</dbReference>
<dbReference type="Pfam" id="PF02209">
    <property type="entry name" value="VHP"/>
    <property type="match status" value="1"/>
</dbReference>
<proteinExistence type="predicted"/>
<dbReference type="Gene3D" id="3.40.20.10">
    <property type="entry name" value="Severin"/>
    <property type="match status" value="5"/>
</dbReference>
<feature type="compositionally biased region" description="Polar residues" evidence="2">
    <location>
        <begin position="268"/>
        <end position="295"/>
    </location>
</feature>
<dbReference type="AlphaFoldDB" id="A0A2P6NFG7"/>
<dbReference type="SMART" id="SM00153">
    <property type="entry name" value="VHP"/>
    <property type="match status" value="1"/>
</dbReference>
<feature type="compositionally biased region" description="Polar residues" evidence="2">
    <location>
        <begin position="322"/>
        <end position="353"/>
    </location>
</feature>
<dbReference type="GO" id="GO:0051016">
    <property type="term" value="P:barbed-end actin filament capping"/>
    <property type="evidence" value="ECO:0007669"/>
    <property type="project" value="TreeGrafter"/>
</dbReference>
<dbReference type="InParanoid" id="A0A2P6NFG7"/>
<dbReference type="Gene3D" id="1.10.950.10">
    <property type="entry name" value="Villin headpiece domain"/>
    <property type="match status" value="1"/>
</dbReference>
<dbReference type="GO" id="GO:0005546">
    <property type="term" value="F:phosphatidylinositol-4,5-bisphosphate binding"/>
    <property type="evidence" value="ECO:0007669"/>
    <property type="project" value="TreeGrafter"/>
</dbReference>
<dbReference type="InterPro" id="IPR036886">
    <property type="entry name" value="Villin_headpiece_dom_sf"/>
</dbReference>
<dbReference type="PROSITE" id="PS51089">
    <property type="entry name" value="HP"/>
    <property type="match status" value="1"/>
</dbReference>
<dbReference type="PANTHER" id="PTHR11977">
    <property type="entry name" value="VILLIN"/>
    <property type="match status" value="1"/>
</dbReference>
<dbReference type="CDD" id="cd11289">
    <property type="entry name" value="gelsolin_S2_like"/>
    <property type="match status" value="1"/>
</dbReference>
<dbReference type="FunCoup" id="A0A2P6NFG7">
    <property type="interactions" value="21"/>
</dbReference>
<feature type="region of interest" description="Disordered" evidence="2">
    <location>
        <begin position="214"/>
        <end position="306"/>
    </location>
</feature>
<dbReference type="Pfam" id="PF00626">
    <property type="entry name" value="Gelsolin"/>
    <property type="match status" value="2"/>
</dbReference>
<feature type="compositionally biased region" description="Polar residues" evidence="2">
    <location>
        <begin position="235"/>
        <end position="257"/>
    </location>
</feature>
<feature type="region of interest" description="Disordered" evidence="2">
    <location>
        <begin position="1057"/>
        <end position="1077"/>
    </location>
</feature>
<keyword evidence="1" id="KW-0677">Repeat</keyword>
<reference evidence="4 5" key="1">
    <citation type="journal article" date="2018" name="Genome Biol. Evol.">
        <title>Multiple Roots of Fruiting Body Formation in Amoebozoa.</title>
        <authorList>
            <person name="Hillmann F."/>
            <person name="Forbes G."/>
            <person name="Novohradska S."/>
            <person name="Ferling I."/>
            <person name="Riege K."/>
            <person name="Groth M."/>
            <person name="Westermann M."/>
            <person name="Marz M."/>
            <person name="Spaller T."/>
            <person name="Winckler T."/>
            <person name="Schaap P."/>
            <person name="Glockner G."/>
        </authorList>
    </citation>
    <scope>NUCLEOTIDE SEQUENCE [LARGE SCALE GENOMIC DNA]</scope>
    <source>
        <strain evidence="4 5">Jena</strain>
    </source>
</reference>